<dbReference type="PROSITE" id="PS00122">
    <property type="entry name" value="CARBOXYLESTERASE_B_1"/>
    <property type="match status" value="1"/>
</dbReference>
<name>A0AAD8AAT9_DIPPU</name>
<keyword evidence="3 5" id="KW-0378">Hydrolase</keyword>
<dbReference type="InterPro" id="IPR019826">
    <property type="entry name" value="Carboxylesterase_B_AS"/>
</dbReference>
<dbReference type="InterPro" id="IPR029058">
    <property type="entry name" value="AB_hydrolase_fold"/>
</dbReference>
<evidence type="ECO:0000256" key="3">
    <source>
        <dbReference type="ARBA" id="ARBA00022801"/>
    </source>
</evidence>
<keyword evidence="8" id="KW-1185">Reference proteome</keyword>
<dbReference type="GO" id="GO:0052689">
    <property type="term" value="F:carboxylic ester hydrolase activity"/>
    <property type="evidence" value="ECO:0007669"/>
    <property type="project" value="UniProtKB-KW"/>
</dbReference>
<accession>A0AAD8AAT9</accession>
<evidence type="ECO:0000313" key="8">
    <source>
        <dbReference type="Proteomes" id="UP001233999"/>
    </source>
</evidence>
<feature type="non-terminal residue" evidence="7">
    <location>
        <position position="403"/>
    </location>
</feature>
<comment type="caution">
    <text evidence="7">The sequence shown here is derived from an EMBL/GenBank/DDBJ whole genome shotgun (WGS) entry which is preliminary data.</text>
</comment>
<evidence type="ECO:0000256" key="2">
    <source>
        <dbReference type="ARBA" id="ARBA00022487"/>
    </source>
</evidence>
<keyword evidence="4" id="KW-0325">Glycoprotein</keyword>
<dbReference type="SUPFAM" id="SSF53474">
    <property type="entry name" value="alpha/beta-Hydrolases"/>
    <property type="match status" value="1"/>
</dbReference>
<dbReference type="Gene3D" id="3.40.50.1820">
    <property type="entry name" value="alpha/beta hydrolase"/>
    <property type="match status" value="1"/>
</dbReference>
<dbReference type="Pfam" id="PF00135">
    <property type="entry name" value="COesterase"/>
    <property type="match status" value="1"/>
</dbReference>
<reference evidence="7" key="2">
    <citation type="submission" date="2023-05" db="EMBL/GenBank/DDBJ databases">
        <authorList>
            <person name="Fouks B."/>
        </authorList>
    </citation>
    <scope>NUCLEOTIDE SEQUENCE</scope>
    <source>
        <strain evidence="7">Stay&amp;Tobe</strain>
        <tissue evidence="7">Testes</tissue>
    </source>
</reference>
<keyword evidence="2" id="KW-0719">Serine esterase</keyword>
<dbReference type="EMBL" id="JASPKZ010002323">
    <property type="protein sequence ID" value="KAJ9595642.1"/>
    <property type="molecule type" value="Genomic_DNA"/>
</dbReference>
<evidence type="ECO:0000259" key="6">
    <source>
        <dbReference type="Pfam" id="PF00135"/>
    </source>
</evidence>
<evidence type="ECO:0000256" key="5">
    <source>
        <dbReference type="RuleBase" id="RU361235"/>
    </source>
</evidence>
<evidence type="ECO:0000313" key="7">
    <source>
        <dbReference type="EMBL" id="KAJ9595642.1"/>
    </source>
</evidence>
<reference evidence="7" key="1">
    <citation type="journal article" date="2023" name="IScience">
        <title>Live-bearing cockroach genome reveals convergent evolutionary mechanisms linked to viviparity in insects and beyond.</title>
        <authorList>
            <person name="Fouks B."/>
            <person name="Harrison M.C."/>
            <person name="Mikhailova A.A."/>
            <person name="Marchal E."/>
            <person name="English S."/>
            <person name="Carruthers M."/>
            <person name="Jennings E.C."/>
            <person name="Chiamaka E.L."/>
            <person name="Frigard R.A."/>
            <person name="Pippel M."/>
            <person name="Attardo G.M."/>
            <person name="Benoit J.B."/>
            <person name="Bornberg-Bauer E."/>
            <person name="Tobe S.S."/>
        </authorList>
    </citation>
    <scope>NUCLEOTIDE SEQUENCE</scope>
    <source>
        <strain evidence="7">Stay&amp;Tobe</strain>
    </source>
</reference>
<proteinExistence type="inferred from homology"/>
<feature type="non-terminal residue" evidence="7">
    <location>
        <position position="1"/>
    </location>
</feature>
<dbReference type="PANTHER" id="PTHR43142">
    <property type="entry name" value="CARBOXYLIC ESTER HYDROLASE"/>
    <property type="match status" value="1"/>
</dbReference>
<dbReference type="EC" id="3.1.1.-" evidence="5"/>
<dbReference type="AlphaFoldDB" id="A0AAD8AAT9"/>
<evidence type="ECO:0000256" key="1">
    <source>
        <dbReference type="ARBA" id="ARBA00005964"/>
    </source>
</evidence>
<dbReference type="Proteomes" id="UP001233999">
    <property type="component" value="Unassembled WGS sequence"/>
</dbReference>
<sequence>VKYIVLESLPQVLIEQGILQGTYLTSTNGRKFAAFQGVPYAQPPTGKFRFKDPAPPNPWVGIWNASEPGSVCLQNMEIPTYFKYTNDHYTSHIQTPIAGDEDCLFINIYTSKVYFPMNFIMKIFIHGGCFMHGHGSWYGPRHIMDRDLVYVTFNYRVGPLGFLSTEDEVVPGNMGLKDQSAALHWIQKNIAAFGGNPNSVTLAGNSAGAASVHFHYLSPMSKGTFHRGMSLSGSAFCPWVQMEEGKAKAEQLAAALGCTTKTTKEMVKCLRKRPAYKITQQIKNFKGWLHSPFSPFGFIVEKAGISPFLNKLPKDVILNGEAQNIPWIASVTTEEGLYPVADFITKKNLLQELEDRFQEIAPYLLHYNYTVVKDKKKEVADKIRSFYLKGKPISPETVKEIIQ</sequence>
<protein>
    <recommendedName>
        <fullName evidence="5">Carboxylic ester hydrolase</fullName>
        <ecNumber evidence="5">3.1.1.-</ecNumber>
    </recommendedName>
</protein>
<comment type="similarity">
    <text evidence="1 5">Belongs to the type-B carboxylesterase/lipase family.</text>
</comment>
<dbReference type="PANTHER" id="PTHR43142:SF1">
    <property type="entry name" value="CARBOXYLIC ESTER HYDROLASE"/>
    <property type="match status" value="1"/>
</dbReference>
<organism evidence="7 8">
    <name type="scientific">Diploptera punctata</name>
    <name type="common">Pacific beetle cockroach</name>
    <dbReference type="NCBI Taxonomy" id="6984"/>
    <lineage>
        <taxon>Eukaryota</taxon>
        <taxon>Metazoa</taxon>
        <taxon>Ecdysozoa</taxon>
        <taxon>Arthropoda</taxon>
        <taxon>Hexapoda</taxon>
        <taxon>Insecta</taxon>
        <taxon>Pterygota</taxon>
        <taxon>Neoptera</taxon>
        <taxon>Polyneoptera</taxon>
        <taxon>Dictyoptera</taxon>
        <taxon>Blattodea</taxon>
        <taxon>Blaberoidea</taxon>
        <taxon>Blaberidae</taxon>
        <taxon>Diplopterinae</taxon>
        <taxon>Diploptera</taxon>
    </lineage>
</organism>
<gene>
    <name evidence="7" type="ORF">L9F63_013172</name>
</gene>
<evidence type="ECO:0000256" key="4">
    <source>
        <dbReference type="ARBA" id="ARBA00023180"/>
    </source>
</evidence>
<dbReference type="InterPro" id="IPR002018">
    <property type="entry name" value="CarbesteraseB"/>
</dbReference>
<feature type="domain" description="Carboxylesterase type B" evidence="6">
    <location>
        <begin position="10"/>
        <end position="399"/>
    </location>
</feature>